<dbReference type="SUPFAM" id="SSF53474">
    <property type="entry name" value="alpha/beta-Hydrolases"/>
    <property type="match status" value="1"/>
</dbReference>
<feature type="domain" description="AB hydrolase-1" evidence="1">
    <location>
        <begin position="1"/>
        <end position="180"/>
    </location>
</feature>
<dbReference type="PANTHER" id="PTHR43689:SF8">
    <property type="entry name" value="ALPHA_BETA-HYDROLASES SUPERFAMILY PROTEIN"/>
    <property type="match status" value="1"/>
</dbReference>
<dbReference type="PANTHER" id="PTHR43689">
    <property type="entry name" value="HYDROLASE"/>
    <property type="match status" value="1"/>
</dbReference>
<proteinExistence type="predicted"/>
<keyword evidence="2" id="KW-0378">Hydrolase</keyword>
<dbReference type="Pfam" id="PF00561">
    <property type="entry name" value="Abhydrolase_1"/>
    <property type="match status" value="1"/>
</dbReference>
<gene>
    <name evidence="2" type="ORF">BN4615_P5592</name>
</gene>
<protein>
    <submittedName>
        <fullName evidence="2">Putative hydrolase</fullName>
    </submittedName>
</protein>
<reference evidence="2" key="1">
    <citation type="submission" date="2016-04" db="EMBL/GenBank/DDBJ databases">
        <authorList>
            <person name="Evans L.H."/>
            <person name="Alamgir A."/>
            <person name="Owens N."/>
            <person name="Weber N.D."/>
            <person name="Virtaneva K."/>
            <person name="Barbian K."/>
            <person name="Babar A."/>
            <person name="Rosenke K."/>
        </authorList>
    </citation>
    <scope>NUCLEOTIDE SEQUENCE</scope>
    <source>
        <strain evidence="2">Nono1</strain>
    </source>
</reference>
<dbReference type="EMBL" id="LT559118">
    <property type="protein sequence ID" value="SBO96076.1"/>
    <property type="molecule type" value="Genomic_DNA"/>
</dbReference>
<sequence length="209" mass="21935">MGNSMGGMISLLEAAAHPEAVAGLVLLDAAAPFVPALPDPAVAALFTAYALPWAGRIARARRSAMPAETLVGLMLRLCCVDPARVPPEVVAEHVRMARHRGERDAAGEDLVRAARSVLRTAAGPAYRAAVGAVRAPALLVHGQRDRLVPVAASGALARRHPTWPLEVLLGVGHLPQLEAPHETAEAVLRWLRATRHATSAAAHPLADHA</sequence>
<organism evidence="2">
    <name type="scientific">Nonomuraea gerenzanensis</name>
    <dbReference type="NCBI Taxonomy" id="93944"/>
    <lineage>
        <taxon>Bacteria</taxon>
        <taxon>Bacillati</taxon>
        <taxon>Actinomycetota</taxon>
        <taxon>Actinomycetes</taxon>
        <taxon>Streptosporangiales</taxon>
        <taxon>Streptosporangiaceae</taxon>
        <taxon>Nonomuraea</taxon>
    </lineage>
</organism>
<dbReference type="AlphaFoldDB" id="A0A1M4EBD3"/>
<dbReference type="GO" id="GO:0016787">
    <property type="term" value="F:hydrolase activity"/>
    <property type="evidence" value="ECO:0007669"/>
    <property type="project" value="UniProtKB-KW"/>
</dbReference>
<accession>A0A1M4EBD3</accession>
<dbReference type="Gene3D" id="3.40.50.1820">
    <property type="entry name" value="alpha/beta hydrolase"/>
    <property type="match status" value="1"/>
</dbReference>
<dbReference type="InterPro" id="IPR029058">
    <property type="entry name" value="AB_hydrolase_fold"/>
</dbReference>
<evidence type="ECO:0000259" key="1">
    <source>
        <dbReference type="Pfam" id="PF00561"/>
    </source>
</evidence>
<dbReference type="InterPro" id="IPR000073">
    <property type="entry name" value="AB_hydrolase_1"/>
</dbReference>
<evidence type="ECO:0000313" key="2">
    <source>
        <dbReference type="EMBL" id="SBO96076.1"/>
    </source>
</evidence>
<name>A0A1M4EBD3_9ACTN</name>